<dbReference type="GO" id="GO:0016618">
    <property type="term" value="F:hydroxypyruvate reductase [NAD(P)H] activity"/>
    <property type="evidence" value="ECO:0007669"/>
    <property type="project" value="TreeGrafter"/>
</dbReference>
<dbReference type="InterPro" id="IPR006140">
    <property type="entry name" value="D-isomer_DH_NAD-bd"/>
</dbReference>
<dbReference type="InterPro" id="IPR006139">
    <property type="entry name" value="D-isomer_2_OHA_DH_cat_dom"/>
</dbReference>
<dbReference type="Pfam" id="PF02826">
    <property type="entry name" value="2-Hacid_dh_C"/>
    <property type="match status" value="1"/>
</dbReference>
<name>A0A382I8U6_9ZZZZ</name>
<dbReference type="GO" id="GO:0030267">
    <property type="term" value="F:glyoxylate reductase (NADPH) activity"/>
    <property type="evidence" value="ECO:0007669"/>
    <property type="project" value="TreeGrafter"/>
</dbReference>
<dbReference type="GO" id="GO:0051287">
    <property type="term" value="F:NAD binding"/>
    <property type="evidence" value="ECO:0007669"/>
    <property type="project" value="InterPro"/>
</dbReference>
<keyword evidence="1" id="KW-0560">Oxidoreductase</keyword>
<feature type="domain" description="D-isomer specific 2-hydroxyacid dehydrogenase NAD-binding" evidence="3">
    <location>
        <begin position="111"/>
        <end position="287"/>
    </location>
</feature>
<dbReference type="SUPFAM" id="SSF52283">
    <property type="entry name" value="Formate/glycerate dehydrogenase catalytic domain-like"/>
    <property type="match status" value="1"/>
</dbReference>
<dbReference type="InterPro" id="IPR029753">
    <property type="entry name" value="D-isomer_DH_CS"/>
</dbReference>
<proteinExistence type="predicted"/>
<protein>
    <recommendedName>
        <fullName evidence="5">Dehydrogenase</fullName>
    </recommendedName>
</protein>
<dbReference type="GO" id="GO:0005829">
    <property type="term" value="C:cytosol"/>
    <property type="evidence" value="ECO:0007669"/>
    <property type="project" value="TreeGrafter"/>
</dbReference>
<gene>
    <name evidence="4" type="ORF">METZ01_LOCUS248586</name>
</gene>
<organism evidence="4">
    <name type="scientific">marine metagenome</name>
    <dbReference type="NCBI Taxonomy" id="408172"/>
    <lineage>
        <taxon>unclassified sequences</taxon>
        <taxon>metagenomes</taxon>
        <taxon>ecological metagenomes</taxon>
    </lineage>
</organism>
<dbReference type="InterPro" id="IPR050223">
    <property type="entry name" value="D-isomer_2-hydroxyacid_DH"/>
</dbReference>
<accession>A0A382I8U6</accession>
<evidence type="ECO:0000313" key="4">
    <source>
        <dbReference type="EMBL" id="SVB95732.1"/>
    </source>
</evidence>
<dbReference type="AlphaFoldDB" id="A0A382I8U6"/>
<dbReference type="Pfam" id="PF00389">
    <property type="entry name" value="2-Hacid_dh"/>
    <property type="match status" value="1"/>
</dbReference>
<reference evidence="4" key="1">
    <citation type="submission" date="2018-05" db="EMBL/GenBank/DDBJ databases">
        <authorList>
            <person name="Lanie J.A."/>
            <person name="Ng W.-L."/>
            <person name="Kazmierczak K.M."/>
            <person name="Andrzejewski T.M."/>
            <person name="Davidsen T.M."/>
            <person name="Wayne K.J."/>
            <person name="Tettelin H."/>
            <person name="Glass J.I."/>
            <person name="Rusch D."/>
            <person name="Podicherti R."/>
            <person name="Tsui H.-C.T."/>
            <person name="Winkler M.E."/>
        </authorList>
    </citation>
    <scope>NUCLEOTIDE SEQUENCE</scope>
</reference>
<dbReference type="PROSITE" id="PS00670">
    <property type="entry name" value="D_2_HYDROXYACID_DH_2"/>
    <property type="match status" value="1"/>
</dbReference>
<dbReference type="Gene3D" id="3.40.50.720">
    <property type="entry name" value="NAD(P)-binding Rossmann-like Domain"/>
    <property type="match status" value="2"/>
</dbReference>
<dbReference type="PANTHER" id="PTHR10996">
    <property type="entry name" value="2-HYDROXYACID DEHYDROGENASE-RELATED"/>
    <property type="match status" value="1"/>
</dbReference>
<dbReference type="PANTHER" id="PTHR10996:SF283">
    <property type="entry name" value="GLYOXYLATE_HYDROXYPYRUVATE REDUCTASE B"/>
    <property type="match status" value="1"/>
</dbReference>
<sequence>MDLFISTSPFGVSDPTILEPLKQSDFSWSNNNSGRKLKPEELLEAAKDCKTLVAGTENLLPLIDINPNLKMIARVGIGLDGVPLHECRKRGIRVSWTPDAVTRAVAELTVGQMLSTSRFVHMLDAGIRKQEWSRPAGRGIRESIIGLIGFGRIGTSVARLLRSFSPREILVLDIADKTTEIHALQQEGLKIRSAELGELLQNSHILSLHVPLWKETRHMISVRELEQMSSNSILINTARGGIVDEIALKHALEKGGIAGAAIDVFEKEPYTGPLSLLENCLLTPHLGSCTLECRSRMESEALNEALRWLQGNSLQQEVPDDEYVYQE</sequence>
<evidence type="ECO:0000259" key="2">
    <source>
        <dbReference type="Pfam" id="PF00389"/>
    </source>
</evidence>
<evidence type="ECO:0008006" key="5">
    <source>
        <dbReference type="Google" id="ProtNLM"/>
    </source>
</evidence>
<dbReference type="SUPFAM" id="SSF51735">
    <property type="entry name" value="NAD(P)-binding Rossmann-fold domains"/>
    <property type="match status" value="1"/>
</dbReference>
<evidence type="ECO:0000256" key="1">
    <source>
        <dbReference type="ARBA" id="ARBA00023002"/>
    </source>
</evidence>
<dbReference type="EMBL" id="UINC01065747">
    <property type="protein sequence ID" value="SVB95732.1"/>
    <property type="molecule type" value="Genomic_DNA"/>
</dbReference>
<evidence type="ECO:0000259" key="3">
    <source>
        <dbReference type="Pfam" id="PF02826"/>
    </source>
</evidence>
<feature type="domain" description="D-isomer specific 2-hydroxyacid dehydrogenase catalytic" evidence="2">
    <location>
        <begin position="18"/>
        <end position="318"/>
    </location>
</feature>
<dbReference type="CDD" id="cd12172">
    <property type="entry name" value="PGDH_like_2"/>
    <property type="match status" value="1"/>
</dbReference>
<dbReference type="InterPro" id="IPR036291">
    <property type="entry name" value="NAD(P)-bd_dom_sf"/>
</dbReference>